<dbReference type="EMBL" id="CACVKT020004142">
    <property type="protein sequence ID" value="CAC5388155.1"/>
    <property type="molecule type" value="Genomic_DNA"/>
</dbReference>
<dbReference type="Pfam" id="PF13837">
    <property type="entry name" value="Myb_DNA-bind_4"/>
    <property type="match status" value="1"/>
</dbReference>
<dbReference type="OrthoDB" id="6146923at2759"/>
<feature type="domain" description="Myb/SANT-like DNA-binding" evidence="1">
    <location>
        <begin position="10"/>
        <end position="85"/>
    </location>
</feature>
<sequence>MSDNNLQRGNTWSLMETFCIIQCWADDANEAELSGTHRNRHVYEKISYKMKEHGYVRSLDACRTKVKALRVQFMNAKQQNNISGQERAKFVSWNEYSTRYITCCNVASECSVTCSAGQHVACINHKCECHGDHELDCTDKSQCGNLNCDKFHSAHCVDAHCKCQFDWHHEDKSEMTIQQLYQEFLADRKYNAQRTAEFDRNIKHSEARIDKICVGLITMQAKQKEAMNINNEQMEVISQQLQQSEDRIDHKASVRPMDKLTTIEEGDTVQFKSAFELQGTFQQMASVISELVDKRNKEVKIPAMDTSSKPKFDLNQYNASTPKIHNKLPALDLSPITSHEPSTEPTLLKANLVSSP</sequence>
<name>A0A6J8BVT9_MYTCO</name>
<proteinExistence type="predicted"/>
<evidence type="ECO:0000313" key="2">
    <source>
        <dbReference type="EMBL" id="CAC5388155.1"/>
    </source>
</evidence>
<dbReference type="InterPro" id="IPR044822">
    <property type="entry name" value="Myb_DNA-bind_4"/>
</dbReference>
<dbReference type="Gene3D" id="1.10.10.60">
    <property type="entry name" value="Homeodomain-like"/>
    <property type="match status" value="1"/>
</dbReference>
<dbReference type="Proteomes" id="UP000507470">
    <property type="component" value="Unassembled WGS sequence"/>
</dbReference>
<dbReference type="PANTHER" id="PTHR47595">
    <property type="entry name" value="HEAT SHOCK 70 KDA PROTEIN 14"/>
    <property type="match status" value="1"/>
</dbReference>
<reference evidence="2 3" key="1">
    <citation type="submission" date="2020-06" db="EMBL/GenBank/DDBJ databases">
        <authorList>
            <person name="Li R."/>
            <person name="Bekaert M."/>
        </authorList>
    </citation>
    <scope>NUCLEOTIDE SEQUENCE [LARGE SCALE GENOMIC DNA]</scope>
    <source>
        <strain evidence="3">wild</strain>
    </source>
</reference>
<accession>A0A6J8BVT9</accession>
<keyword evidence="3" id="KW-1185">Reference proteome</keyword>
<gene>
    <name evidence="2" type="ORF">MCOR_23434</name>
</gene>
<evidence type="ECO:0000313" key="3">
    <source>
        <dbReference type="Proteomes" id="UP000507470"/>
    </source>
</evidence>
<dbReference type="PANTHER" id="PTHR47595:SF1">
    <property type="entry name" value="MYB_SANT-LIKE DNA-BINDING DOMAIN-CONTAINING PROTEIN"/>
    <property type="match status" value="1"/>
</dbReference>
<dbReference type="AlphaFoldDB" id="A0A6J8BVT9"/>
<evidence type="ECO:0000259" key="1">
    <source>
        <dbReference type="Pfam" id="PF13837"/>
    </source>
</evidence>
<organism evidence="2 3">
    <name type="scientific">Mytilus coruscus</name>
    <name type="common">Sea mussel</name>
    <dbReference type="NCBI Taxonomy" id="42192"/>
    <lineage>
        <taxon>Eukaryota</taxon>
        <taxon>Metazoa</taxon>
        <taxon>Spiralia</taxon>
        <taxon>Lophotrochozoa</taxon>
        <taxon>Mollusca</taxon>
        <taxon>Bivalvia</taxon>
        <taxon>Autobranchia</taxon>
        <taxon>Pteriomorphia</taxon>
        <taxon>Mytilida</taxon>
        <taxon>Mytiloidea</taxon>
        <taxon>Mytilidae</taxon>
        <taxon>Mytilinae</taxon>
        <taxon>Mytilus</taxon>
    </lineage>
</organism>
<protein>
    <recommendedName>
        <fullName evidence="1">Myb/SANT-like DNA-binding domain-containing protein</fullName>
    </recommendedName>
</protein>